<evidence type="ECO:0000256" key="10">
    <source>
        <dbReference type="SAM" id="SignalP"/>
    </source>
</evidence>
<keyword evidence="13" id="KW-1185">Reference proteome</keyword>
<evidence type="ECO:0000256" key="8">
    <source>
        <dbReference type="RuleBase" id="RU003827"/>
    </source>
</evidence>
<protein>
    <submittedName>
        <fullName evidence="12">Emp24/gp25L/p24 family protein</fullName>
    </submittedName>
</protein>
<evidence type="ECO:0000313" key="13">
    <source>
        <dbReference type="Proteomes" id="UP000054558"/>
    </source>
</evidence>
<comment type="subcellular location">
    <subcellularLocation>
        <location evidence="7">Endomembrane system</location>
        <topology evidence="7">Single-pass membrane protein</topology>
    </subcellularLocation>
    <subcellularLocation>
        <location evidence="1 8">Membrane</location>
        <topology evidence="1 8">Single-pass type I membrane protein</topology>
    </subcellularLocation>
</comment>
<dbReference type="GO" id="GO:0007030">
    <property type="term" value="P:Golgi organization"/>
    <property type="evidence" value="ECO:0000318"/>
    <property type="project" value="GO_Central"/>
</dbReference>
<dbReference type="SMART" id="SM01190">
    <property type="entry name" value="EMP24_GP25L"/>
    <property type="match status" value="1"/>
</dbReference>
<evidence type="ECO:0000256" key="6">
    <source>
        <dbReference type="ARBA" id="ARBA00023136"/>
    </source>
</evidence>
<dbReference type="GO" id="GO:0006886">
    <property type="term" value="P:intracellular protein transport"/>
    <property type="evidence" value="ECO:0000318"/>
    <property type="project" value="GO_Central"/>
</dbReference>
<dbReference type="OMA" id="VGEYTFC"/>
<keyword evidence="3 8" id="KW-0812">Transmembrane</keyword>
<dbReference type="InterPro" id="IPR015720">
    <property type="entry name" value="Emp24-like"/>
</dbReference>
<dbReference type="GO" id="GO:0005793">
    <property type="term" value="C:endoplasmic reticulum-Golgi intermediate compartment"/>
    <property type="evidence" value="ECO:0000318"/>
    <property type="project" value="GO_Central"/>
</dbReference>
<feature type="domain" description="GOLD" evidence="11">
    <location>
        <begin position="34"/>
        <end position="121"/>
    </location>
</feature>
<organism evidence="12 13">
    <name type="scientific">Klebsormidium nitens</name>
    <name type="common">Green alga</name>
    <name type="synonym">Ulothrix nitens</name>
    <dbReference type="NCBI Taxonomy" id="105231"/>
    <lineage>
        <taxon>Eukaryota</taxon>
        <taxon>Viridiplantae</taxon>
        <taxon>Streptophyta</taxon>
        <taxon>Klebsormidiophyceae</taxon>
        <taxon>Klebsormidiales</taxon>
        <taxon>Klebsormidiaceae</taxon>
        <taxon>Klebsormidium</taxon>
    </lineage>
</organism>
<accession>A0A0U9HTJ3</accession>
<evidence type="ECO:0000256" key="5">
    <source>
        <dbReference type="ARBA" id="ARBA00022989"/>
    </source>
</evidence>
<name>A0A0U9HTJ3_KLENI</name>
<feature type="transmembrane region" description="Helical" evidence="9">
    <location>
        <begin position="178"/>
        <end position="200"/>
    </location>
</feature>
<evidence type="ECO:0000313" key="12">
    <source>
        <dbReference type="EMBL" id="GAQ78003.1"/>
    </source>
</evidence>
<reference evidence="12 13" key="1">
    <citation type="journal article" date="2014" name="Nat. Commun.">
        <title>Klebsormidium flaccidum genome reveals primary factors for plant terrestrial adaptation.</title>
        <authorList>
            <person name="Hori K."/>
            <person name="Maruyama F."/>
            <person name="Fujisawa T."/>
            <person name="Togashi T."/>
            <person name="Yamamoto N."/>
            <person name="Seo M."/>
            <person name="Sato S."/>
            <person name="Yamada T."/>
            <person name="Mori H."/>
            <person name="Tajima N."/>
            <person name="Moriyama T."/>
            <person name="Ikeuchi M."/>
            <person name="Watanabe M."/>
            <person name="Wada H."/>
            <person name="Kobayashi K."/>
            <person name="Saito M."/>
            <person name="Masuda T."/>
            <person name="Sasaki-Sekimoto Y."/>
            <person name="Mashiguchi K."/>
            <person name="Awai K."/>
            <person name="Shimojima M."/>
            <person name="Masuda S."/>
            <person name="Iwai M."/>
            <person name="Nobusawa T."/>
            <person name="Narise T."/>
            <person name="Kondo S."/>
            <person name="Saito H."/>
            <person name="Sato R."/>
            <person name="Murakawa M."/>
            <person name="Ihara Y."/>
            <person name="Oshima-Yamada Y."/>
            <person name="Ohtaka K."/>
            <person name="Satoh M."/>
            <person name="Sonobe K."/>
            <person name="Ishii M."/>
            <person name="Ohtani R."/>
            <person name="Kanamori-Sato M."/>
            <person name="Honoki R."/>
            <person name="Miyazaki D."/>
            <person name="Mochizuki H."/>
            <person name="Umetsu J."/>
            <person name="Higashi K."/>
            <person name="Shibata D."/>
            <person name="Kamiya Y."/>
            <person name="Sato N."/>
            <person name="Nakamura Y."/>
            <person name="Tabata S."/>
            <person name="Ida S."/>
            <person name="Kurokawa K."/>
            <person name="Ohta H."/>
        </authorList>
    </citation>
    <scope>NUCLEOTIDE SEQUENCE [LARGE SCALE GENOMIC DNA]</scope>
    <source>
        <strain evidence="12 13">NIES-2285</strain>
    </source>
</reference>
<dbReference type="PROSITE" id="PS50866">
    <property type="entry name" value="GOLD"/>
    <property type="match status" value="1"/>
</dbReference>
<dbReference type="Pfam" id="PF01105">
    <property type="entry name" value="EMP24_GP25L"/>
    <property type="match status" value="1"/>
</dbReference>
<proteinExistence type="inferred from homology"/>
<dbReference type="AlphaFoldDB" id="A0A0U9HTJ3"/>
<evidence type="ECO:0000256" key="9">
    <source>
        <dbReference type="SAM" id="Phobius"/>
    </source>
</evidence>
<feature type="signal peptide" evidence="10">
    <location>
        <begin position="1"/>
        <end position="26"/>
    </location>
</feature>
<dbReference type="EMBL" id="DF236955">
    <property type="protein sequence ID" value="GAQ78003.1"/>
    <property type="molecule type" value="Genomic_DNA"/>
</dbReference>
<evidence type="ECO:0000256" key="2">
    <source>
        <dbReference type="ARBA" id="ARBA00007104"/>
    </source>
</evidence>
<gene>
    <name evidence="12" type="ORF">KFL_000060700</name>
</gene>
<dbReference type="GO" id="GO:0016020">
    <property type="term" value="C:membrane"/>
    <property type="evidence" value="ECO:0007669"/>
    <property type="project" value="UniProtKB-SubCell"/>
</dbReference>
<dbReference type="GO" id="GO:0006888">
    <property type="term" value="P:endoplasmic reticulum to Golgi vesicle-mediated transport"/>
    <property type="evidence" value="ECO:0000318"/>
    <property type="project" value="GO_Central"/>
</dbReference>
<keyword evidence="6 9" id="KW-0472">Membrane</keyword>
<evidence type="ECO:0000259" key="11">
    <source>
        <dbReference type="PROSITE" id="PS50866"/>
    </source>
</evidence>
<evidence type="ECO:0000256" key="7">
    <source>
        <dbReference type="ARBA" id="ARBA00037847"/>
    </source>
</evidence>
<dbReference type="Proteomes" id="UP000054558">
    <property type="component" value="Unassembled WGS sequence"/>
</dbReference>
<comment type="similarity">
    <text evidence="2 8">Belongs to the EMP24/GP25L family.</text>
</comment>
<dbReference type="GO" id="GO:0005783">
    <property type="term" value="C:endoplasmic reticulum"/>
    <property type="evidence" value="ECO:0000318"/>
    <property type="project" value="GO_Central"/>
</dbReference>
<dbReference type="GO" id="GO:0005794">
    <property type="term" value="C:Golgi apparatus"/>
    <property type="evidence" value="ECO:0000318"/>
    <property type="project" value="GO_Central"/>
</dbReference>
<evidence type="ECO:0000256" key="4">
    <source>
        <dbReference type="ARBA" id="ARBA00022729"/>
    </source>
</evidence>
<dbReference type="InterPro" id="IPR036598">
    <property type="entry name" value="GOLD_dom_sf"/>
</dbReference>
<keyword evidence="5 9" id="KW-1133">Transmembrane helix</keyword>
<dbReference type="InterPro" id="IPR009038">
    <property type="entry name" value="GOLD_dom"/>
</dbReference>
<dbReference type="PANTHER" id="PTHR22811">
    <property type="entry name" value="TRANSMEMBRANE EMP24 DOMAIN-CONTAINING PROTEIN"/>
    <property type="match status" value="1"/>
</dbReference>
<evidence type="ECO:0000256" key="1">
    <source>
        <dbReference type="ARBA" id="ARBA00004479"/>
    </source>
</evidence>
<evidence type="ECO:0000256" key="3">
    <source>
        <dbReference type="ARBA" id="ARBA00022692"/>
    </source>
</evidence>
<dbReference type="SUPFAM" id="SSF101576">
    <property type="entry name" value="Supernatant protein factor (SPF), C-terminal domain"/>
    <property type="match status" value="1"/>
</dbReference>
<keyword evidence="4 10" id="KW-0732">Signal</keyword>
<dbReference type="OrthoDB" id="1929172at2759"/>
<sequence length="213" mass="23813">MAVAKRLLLQLHVVIAVAFLLDGAAGLRMAIMRTECLTEEVANEGDIVTGSFVVLDHQSAWAEQHPGMDLGVTGPGNNHVYSTRWKVEDKFSFRALKPGPYKFCFTNHAPAPKSVIFQVHVGHTISPEEIAKAEHFDPLALQIGKVSEALALVVQEQAYLRAREERHRITNESTSRRVVFYSFIETAGIVTASLLQVFFLRRLFEKRGKRVSV</sequence>
<dbReference type="STRING" id="105231.A0A0U9HTJ3"/>
<dbReference type="GO" id="GO:0030134">
    <property type="term" value="C:COPII-coated ER to Golgi transport vesicle"/>
    <property type="evidence" value="ECO:0000318"/>
    <property type="project" value="GO_Central"/>
</dbReference>
<feature type="chain" id="PRO_5006865086" evidence="10">
    <location>
        <begin position="27"/>
        <end position="213"/>
    </location>
</feature>